<sequence length="136" mass="15589">MAILSIPDKIDQTRLKKALLITAIICSIIGLALWFEQPHILDYYFEHYVPVEKIYDPDRYLNDLTGKIILFNGTVVSSQEDKFVLTDESNGYQIMYTSDKRLNCIPPRNKEAKVAGYFGTMFDSNKFYAIYVIGGC</sequence>
<keyword evidence="1" id="KW-0812">Transmembrane</keyword>
<evidence type="ECO:0000313" key="3">
    <source>
        <dbReference type="Proteomes" id="UP000050360"/>
    </source>
</evidence>
<dbReference type="AlphaFoldDB" id="A0A0P8C3R7"/>
<dbReference type="Proteomes" id="UP000050360">
    <property type="component" value="Unassembled WGS sequence"/>
</dbReference>
<evidence type="ECO:0000313" key="2">
    <source>
        <dbReference type="EMBL" id="KPQ41192.1"/>
    </source>
</evidence>
<accession>A0A0P8C3R7</accession>
<gene>
    <name evidence="2" type="ORF">MPEBLZ_04248</name>
</gene>
<name>A0A0P8C3R7_9EURY</name>
<comment type="caution">
    <text evidence="2">The sequence shown here is derived from an EMBL/GenBank/DDBJ whole genome shotgun (WGS) entry which is preliminary data.</text>
</comment>
<proteinExistence type="predicted"/>
<keyword evidence="1" id="KW-1133">Transmembrane helix</keyword>
<organism evidence="2 3">
    <name type="scientific">Candidatus Methanoperedens nitratireducens</name>
    <dbReference type="NCBI Taxonomy" id="1392998"/>
    <lineage>
        <taxon>Archaea</taxon>
        <taxon>Methanobacteriati</taxon>
        <taxon>Methanobacteriota</taxon>
        <taxon>Stenosarchaea group</taxon>
        <taxon>Methanomicrobia</taxon>
        <taxon>Methanosarcinales</taxon>
        <taxon>ANME-2 cluster</taxon>
        <taxon>Candidatus Methanoperedentaceae</taxon>
        <taxon>Candidatus Methanoperedens</taxon>
    </lineage>
</organism>
<reference evidence="2 3" key="1">
    <citation type="submission" date="2015-09" db="EMBL/GenBank/DDBJ databases">
        <title>A metagenomics-based metabolic model of nitrate-dependent anaerobic oxidation of methane by Methanoperedens-like archaea.</title>
        <authorList>
            <person name="Arshad A."/>
            <person name="Speth D.R."/>
            <person name="De Graaf R.M."/>
            <person name="Op Den Camp H.J."/>
            <person name="Jetten M.S."/>
            <person name="Welte C.U."/>
        </authorList>
    </citation>
    <scope>NUCLEOTIDE SEQUENCE [LARGE SCALE GENOMIC DNA]</scope>
</reference>
<protein>
    <submittedName>
        <fullName evidence="2">Uncharacterized protein</fullName>
    </submittedName>
</protein>
<keyword evidence="1" id="KW-0472">Membrane</keyword>
<feature type="transmembrane region" description="Helical" evidence="1">
    <location>
        <begin position="18"/>
        <end position="35"/>
    </location>
</feature>
<dbReference type="EMBL" id="LKCM01000414">
    <property type="protein sequence ID" value="KPQ41192.1"/>
    <property type="molecule type" value="Genomic_DNA"/>
</dbReference>
<evidence type="ECO:0000256" key="1">
    <source>
        <dbReference type="SAM" id="Phobius"/>
    </source>
</evidence>